<gene>
    <name evidence="2" type="ORF">OJ252_3745</name>
</gene>
<evidence type="ECO:0000256" key="1">
    <source>
        <dbReference type="SAM" id="MobiDB-lite"/>
    </source>
</evidence>
<organism evidence="2 3">
    <name type="scientific">Cryptosporidium canis</name>
    <dbReference type="NCBI Taxonomy" id="195482"/>
    <lineage>
        <taxon>Eukaryota</taxon>
        <taxon>Sar</taxon>
        <taxon>Alveolata</taxon>
        <taxon>Apicomplexa</taxon>
        <taxon>Conoidasida</taxon>
        <taxon>Coccidia</taxon>
        <taxon>Eucoccidiorida</taxon>
        <taxon>Eimeriorina</taxon>
        <taxon>Cryptosporidiidae</taxon>
        <taxon>Cryptosporidium</taxon>
    </lineage>
</organism>
<reference evidence="2" key="1">
    <citation type="submission" date="2022-10" db="EMBL/GenBank/DDBJ databases">
        <title>Adaptive evolution leads to modifications in subtelomeric GC content in a zoonotic Cryptosporidium species.</title>
        <authorList>
            <person name="Li J."/>
            <person name="Feng Y."/>
            <person name="Xiao L."/>
        </authorList>
    </citation>
    <scope>NUCLEOTIDE SEQUENCE</scope>
    <source>
        <strain evidence="2">25894</strain>
    </source>
</reference>
<evidence type="ECO:0000313" key="3">
    <source>
        <dbReference type="Proteomes" id="UP001071777"/>
    </source>
</evidence>
<accession>A0ABQ8P1F2</accession>
<evidence type="ECO:0000313" key="2">
    <source>
        <dbReference type="EMBL" id="KAJ1604341.1"/>
    </source>
</evidence>
<proteinExistence type="predicted"/>
<keyword evidence="3" id="KW-1185">Reference proteome</keyword>
<comment type="caution">
    <text evidence="2">The sequence shown here is derived from an EMBL/GenBank/DDBJ whole genome shotgun (WGS) entry which is preliminary data.</text>
</comment>
<dbReference type="Proteomes" id="UP001071777">
    <property type="component" value="Unassembled WGS sequence"/>
</dbReference>
<name>A0ABQ8P1F2_9CRYT</name>
<sequence length="192" mass="21140">MGNSYSALPRSIRLGENQLLVFEDELRARSRYRVTKEKIVVQFLAGTIVERTIPANMRPGWQVFGALFAQQPSGLLRLRVQDGRDLSLGQCEGDRGVFRREPGGSQQGGVSQEGADDPFGARVCQDEESRDGSAAEHARVLVRGPYSPVQGGWTGVLRPDWEYLVLQCLEGRDLAHSASNPAQIPFDGRMAV</sequence>
<protein>
    <submittedName>
        <fullName evidence="2">Ribophorin I-like</fullName>
    </submittedName>
</protein>
<dbReference type="EMBL" id="JAPCXB010000267">
    <property type="protein sequence ID" value="KAJ1604341.1"/>
    <property type="molecule type" value="Genomic_DNA"/>
</dbReference>
<feature type="region of interest" description="Disordered" evidence="1">
    <location>
        <begin position="95"/>
        <end position="128"/>
    </location>
</feature>